<evidence type="ECO:0000313" key="2">
    <source>
        <dbReference type="Proteomes" id="UP000287533"/>
    </source>
</evidence>
<evidence type="ECO:0000313" key="1">
    <source>
        <dbReference type="EMBL" id="RSX53278.1"/>
    </source>
</evidence>
<dbReference type="AlphaFoldDB" id="A0A430FKP9"/>
<comment type="caution">
    <text evidence="1">The sequence shown here is derived from an EMBL/GenBank/DDBJ whole genome shotgun (WGS) entry which is preliminary data.</text>
</comment>
<accession>A0A430FKP9</accession>
<organism evidence="1 2">
    <name type="scientific">Bifidobacterium goeldii</name>
    <dbReference type="NCBI Taxonomy" id="2306975"/>
    <lineage>
        <taxon>Bacteria</taxon>
        <taxon>Bacillati</taxon>
        <taxon>Actinomycetota</taxon>
        <taxon>Actinomycetes</taxon>
        <taxon>Bifidobacteriales</taxon>
        <taxon>Bifidobacteriaceae</taxon>
        <taxon>Bifidobacterium</taxon>
    </lineage>
</organism>
<proteinExistence type="predicted"/>
<keyword evidence="2" id="KW-1185">Reference proteome</keyword>
<reference evidence="1 2" key="1">
    <citation type="submission" date="2018-09" db="EMBL/GenBank/DDBJ databases">
        <title>Characterization of the phylogenetic diversity of five novel species belonging to the genus Bifidobacterium.</title>
        <authorList>
            <person name="Lugli G.A."/>
            <person name="Duranti S."/>
            <person name="Milani C."/>
        </authorList>
    </citation>
    <scope>NUCLEOTIDE SEQUENCE [LARGE SCALE GENOMIC DNA]</scope>
    <source>
        <strain evidence="1 2">2034B</strain>
    </source>
</reference>
<dbReference type="RefSeq" id="WP_241217058.1">
    <property type="nucleotide sequence ID" value="NZ_QXGL01000003.1"/>
</dbReference>
<dbReference type="Proteomes" id="UP000287533">
    <property type="component" value="Unassembled WGS sequence"/>
</dbReference>
<protein>
    <submittedName>
        <fullName evidence="1">Uncharacterized protein</fullName>
    </submittedName>
</protein>
<sequence length="179" mass="19862">MTAPIPPASDEEITSAFAILDSFQDDLLPRPIPTIDGFIVVESSTTPVPFHITSCGFDTVDMVQGHSMAVSAVKLACMAADIMRGRVYSRHLRRAMTAPCLRRLETMSVIMNNHSRISPELKAKLRYLPAIPHHVSGMFVNPTTLETSSHLTIGPQHYWSNIVLRQRGCRWVCTFADIG</sequence>
<dbReference type="EMBL" id="QXGL01000003">
    <property type="protein sequence ID" value="RSX53278.1"/>
    <property type="molecule type" value="Genomic_DNA"/>
</dbReference>
<name>A0A430FKP9_9BIFI</name>
<gene>
    <name evidence="1" type="ORF">D2E25_1251</name>
</gene>